<organism evidence="2 3">
    <name type="scientific">Purpureocillium lilacinum</name>
    <name type="common">Paecilomyces lilacinus</name>
    <dbReference type="NCBI Taxonomy" id="33203"/>
    <lineage>
        <taxon>Eukaryota</taxon>
        <taxon>Fungi</taxon>
        <taxon>Dikarya</taxon>
        <taxon>Ascomycota</taxon>
        <taxon>Pezizomycotina</taxon>
        <taxon>Sordariomycetes</taxon>
        <taxon>Hypocreomycetidae</taxon>
        <taxon>Hypocreales</taxon>
        <taxon>Ophiocordycipitaceae</taxon>
        <taxon>Purpureocillium</taxon>
    </lineage>
</organism>
<dbReference type="InterPro" id="IPR045851">
    <property type="entry name" value="AMP-bd_C_sf"/>
</dbReference>
<dbReference type="Proteomes" id="UP000245956">
    <property type="component" value="Unassembled WGS sequence"/>
</dbReference>
<evidence type="ECO:0000256" key="1">
    <source>
        <dbReference type="SAM" id="Phobius"/>
    </source>
</evidence>
<accession>A0A2U3DWB5</accession>
<dbReference type="InterPro" id="IPR029063">
    <property type="entry name" value="SAM-dependent_MTases_sf"/>
</dbReference>
<dbReference type="Gene3D" id="3.30.300.30">
    <property type="match status" value="1"/>
</dbReference>
<dbReference type="EMBL" id="LCWV01000024">
    <property type="protein sequence ID" value="PWI66514.1"/>
    <property type="molecule type" value="Genomic_DNA"/>
</dbReference>
<dbReference type="AlphaFoldDB" id="A0A2U3DWB5"/>
<dbReference type="Gene3D" id="3.40.50.150">
    <property type="entry name" value="Vaccinia Virus protein VP39"/>
    <property type="match status" value="1"/>
</dbReference>
<dbReference type="SUPFAM" id="SSF56801">
    <property type="entry name" value="Acetyl-CoA synthetase-like"/>
    <property type="match status" value="1"/>
</dbReference>
<keyword evidence="1" id="KW-0812">Transmembrane</keyword>
<comment type="caution">
    <text evidence="2">The sequence shown here is derived from an EMBL/GenBank/DDBJ whole genome shotgun (WGS) entry which is preliminary data.</text>
</comment>
<evidence type="ECO:0000313" key="3">
    <source>
        <dbReference type="Proteomes" id="UP000245956"/>
    </source>
</evidence>
<feature type="transmembrane region" description="Helical" evidence="1">
    <location>
        <begin position="601"/>
        <end position="619"/>
    </location>
</feature>
<dbReference type="SUPFAM" id="SSF53335">
    <property type="entry name" value="S-adenosyl-L-methionine-dependent methyltransferases"/>
    <property type="match status" value="1"/>
</dbReference>
<name>A0A2U3DWB5_PURLI</name>
<evidence type="ECO:0000313" key="2">
    <source>
        <dbReference type="EMBL" id="PWI66514.1"/>
    </source>
</evidence>
<sequence length="624" mass="69702">MAAEHHIDLGQIEHALRRESSVKDAVVLLQPGKGTETRLLCFVTLRESDDQSDSELDGDEALSLVHLWGDYFDSETYSNMANVQADLTGRDFIGWVSAYDGSVIDGAEMDEWLDDTIATILDGGHSGHILEIGTGSGMVLFNLAGELQTYVGLEPSAHAVSFVTKRVASTAGLKNKVDMIRATATDLARLDKPVSPGLVILNSVIQYFPGQDYLFRIIQDIVKLDTVETIFIGDVRSMALHREFLVAKALRTTGLKARKDEIWEMVTQMEESEPELLIDPAFFIELASRLPDRIEHVEILPKKMRADNELSCFRYAAVIYVKATMQQPLKLHNIDQEQWTDFTKQGLTRASLLELVRNQIRSSPVPICNIPNRKFNLERHIVDLLNSQEPDITVDTNCLLSLHQSAQCLPSLSAIDLVDLAREVGCQVELSWARQHSQRGGLDAIFHCYSQVENRRRVLFQFPSDRGNRGLLTLSSHPLKHTLQRKAQKMLQSMLQGKLPAHIVPRVILWDGIFRTDDGHPIYKDLANHFSGRQGHHSRIRPDDLLVEAEAHSHAPESGVPTATEHIPSACHHRTTATRLGMSVDSSTGTMSSTRVPTPTATFIIIIIIIPFIVVYSPIGRRTC</sequence>
<keyword evidence="1" id="KW-0472">Membrane</keyword>
<gene>
    <name evidence="2" type="ORF">PCL_04927</name>
</gene>
<proteinExistence type="predicted"/>
<protein>
    <submittedName>
        <fullName evidence="2">Uncharacterized protein</fullName>
    </submittedName>
</protein>
<reference evidence="2 3" key="1">
    <citation type="journal article" date="2016" name="Front. Microbiol.">
        <title>Genome and transcriptome sequences reveal the specific parasitism of the nematophagous Purpureocillium lilacinum 36-1.</title>
        <authorList>
            <person name="Xie J."/>
            <person name="Li S."/>
            <person name="Mo C."/>
            <person name="Xiao X."/>
            <person name="Peng D."/>
            <person name="Wang G."/>
            <person name="Xiao Y."/>
        </authorList>
    </citation>
    <scope>NUCLEOTIDE SEQUENCE [LARGE SCALE GENOMIC DNA]</scope>
    <source>
        <strain evidence="2 3">36-1</strain>
    </source>
</reference>
<keyword evidence="1" id="KW-1133">Transmembrane helix</keyword>